<dbReference type="GO" id="GO:0015074">
    <property type="term" value="P:DNA integration"/>
    <property type="evidence" value="ECO:0007669"/>
    <property type="project" value="InterPro"/>
</dbReference>
<feature type="transmembrane region" description="Helical" evidence="1">
    <location>
        <begin position="48"/>
        <end position="66"/>
    </location>
</feature>
<reference evidence="4" key="1">
    <citation type="journal article" date="2016" name="Sci. Rep.">
        <title>Molecular characterization of firefly nuptial gifts: a multi-omics approach sheds light on postcopulatory sexual selection.</title>
        <authorList>
            <person name="Al-Wathiqui N."/>
            <person name="Fallon T.R."/>
            <person name="South A."/>
            <person name="Weng J.K."/>
            <person name="Lewis S.M."/>
        </authorList>
    </citation>
    <scope>NUCLEOTIDE SEQUENCE</scope>
</reference>
<dbReference type="PROSITE" id="PS50013">
    <property type="entry name" value="CHROMO_2"/>
    <property type="match status" value="1"/>
</dbReference>
<evidence type="ECO:0000256" key="1">
    <source>
        <dbReference type="SAM" id="Phobius"/>
    </source>
</evidence>
<accession>A0A1Y1LQW2</accession>
<dbReference type="Gene3D" id="3.30.420.10">
    <property type="entry name" value="Ribonuclease H-like superfamily/Ribonuclease H"/>
    <property type="match status" value="1"/>
</dbReference>
<dbReference type="InterPro" id="IPR016197">
    <property type="entry name" value="Chromo-like_dom_sf"/>
</dbReference>
<keyword evidence="1" id="KW-1133">Transmembrane helix</keyword>
<dbReference type="InterPro" id="IPR036397">
    <property type="entry name" value="RNaseH_sf"/>
</dbReference>
<keyword evidence="1" id="KW-0472">Membrane</keyword>
<dbReference type="SUPFAM" id="SSF54160">
    <property type="entry name" value="Chromo domain-like"/>
    <property type="match status" value="1"/>
</dbReference>
<feature type="domain" description="Integrase catalytic" evidence="3">
    <location>
        <begin position="15"/>
        <end position="184"/>
    </location>
</feature>
<dbReference type="InterPro" id="IPR000953">
    <property type="entry name" value="Chromo/chromo_shadow_dom"/>
</dbReference>
<evidence type="ECO:0000259" key="3">
    <source>
        <dbReference type="PROSITE" id="PS50994"/>
    </source>
</evidence>
<dbReference type="PANTHER" id="PTHR46585:SF1">
    <property type="entry name" value="CHROMO DOMAIN-CONTAINING PROTEIN"/>
    <property type="match status" value="1"/>
</dbReference>
<evidence type="ECO:0000259" key="2">
    <source>
        <dbReference type="PROSITE" id="PS50013"/>
    </source>
</evidence>
<dbReference type="AlphaFoldDB" id="A0A1Y1LQW2"/>
<dbReference type="SUPFAM" id="SSF53098">
    <property type="entry name" value="Ribonuclease H-like"/>
    <property type="match status" value="1"/>
</dbReference>
<protein>
    <recommendedName>
        <fullName evidence="5">Integrase catalytic domain-containing protein</fullName>
    </recommendedName>
</protein>
<dbReference type="GO" id="GO:0003676">
    <property type="term" value="F:nucleic acid binding"/>
    <property type="evidence" value="ECO:0007669"/>
    <property type="project" value="InterPro"/>
</dbReference>
<name>A0A1Y1LQW2_PHOPY</name>
<dbReference type="PROSITE" id="PS50994">
    <property type="entry name" value="INTEGRASE"/>
    <property type="match status" value="1"/>
</dbReference>
<dbReference type="PANTHER" id="PTHR46585">
    <property type="entry name" value="INTEGRASE CORE DOMAIN CONTAINING PROTEIN"/>
    <property type="match status" value="1"/>
</dbReference>
<evidence type="ECO:0000313" key="4">
    <source>
        <dbReference type="EMBL" id="JAV73966.1"/>
    </source>
</evidence>
<keyword evidence="1" id="KW-0812">Transmembrane</keyword>
<organism evidence="4">
    <name type="scientific">Photinus pyralis</name>
    <name type="common">Common eastern firefly</name>
    <name type="synonym">Lampyris pyralis</name>
    <dbReference type="NCBI Taxonomy" id="7054"/>
    <lineage>
        <taxon>Eukaryota</taxon>
        <taxon>Metazoa</taxon>
        <taxon>Ecdysozoa</taxon>
        <taxon>Arthropoda</taxon>
        <taxon>Hexapoda</taxon>
        <taxon>Insecta</taxon>
        <taxon>Pterygota</taxon>
        <taxon>Neoptera</taxon>
        <taxon>Endopterygota</taxon>
        <taxon>Coleoptera</taxon>
        <taxon>Polyphaga</taxon>
        <taxon>Elateriformia</taxon>
        <taxon>Elateroidea</taxon>
        <taxon>Lampyridae</taxon>
        <taxon>Lampyrinae</taxon>
        <taxon>Photinus</taxon>
    </lineage>
</organism>
<dbReference type="InterPro" id="IPR001584">
    <property type="entry name" value="Integrase_cat-core"/>
</dbReference>
<dbReference type="EMBL" id="GEZM01053730">
    <property type="protein sequence ID" value="JAV73966.1"/>
    <property type="molecule type" value="Transcribed_RNA"/>
</dbReference>
<dbReference type="Pfam" id="PF00665">
    <property type="entry name" value="rve"/>
    <property type="match status" value="1"/>
</dbReference>
<feature type="domain" description="Chromo" evidence="2">
    <location>
        <begin position="274"/>
        <end position="308"/>
    </location>
</feature>
<dbReference type="InterPro" id="IPR012337">
    <property type="entry name" value="RNaseH-like_sf"/>
</dbReference>
<sequence>MSKVQLVEELHKPARKNFPRRRVIIKGLNDLFQADLVEMIPYARTNKGFRYILVIINAFSKFVWAFPIKRKNGKMVADTMKKLLLQLVTPPTNLQTDMGKEFYNKDFSEVMKKFKVNHFSSFSNLKSSIVERVNRTLKGMMWKEFSLQGSYKWLGLLPRIVDKYNATIHKTTGYKPIEVNEKNASHILKKSFSRMKVVDPKPPKYKVGDFVRINKYRTVFTKGYTPNWTYEVFTVVKVKVSNPTTYILEDSRKQEIKGRFYEQELQAAKFPDIHLVERVIRRKGQKSFVKWLGFDSSHNSWISNKDLV</sequence>
<proteinExistence type="predicted"/>
<evidence type="ECO:0008006" key="5">
    <source>
        <dbReference type="Google" id="ProtNLM"/>
    </source>
</evidence>
<dbReference type="GO" id="GO:0005694">
    <property type="term" value="C:chromosome"/>
    <property type="evidence" value="ECO:0007669"/>
    <property type="project" value="UniProtKB-ARBA"/>
</dbReference>